<accession>A0A485AS38</accession>
<dbReference type="Proteomes" id="UP000345637">
    <property type="component" value="Unassembled WGS sequence"/>
</dbReference>
<proteinExistence type="predicted"/>
<organism evidence="1 2">
    <name type="scientific">Raoultella planticola</name>
    <name type="common">Klebsiella planticola</name>
    <dbReference type="NCBI Taxonomy" id="575"/>
    <lineage>
        <taxon>Bacteria</taxon>
        <taxon>Pseudomonadati</taxon>
        <taxon>Pseudomonadota</taxon>
        <taxon>Gammaproteobacteria</taxon>
        <taxon>Enterobacterales</taxon>
        <taxon>Enterobacteriaceae</taxon>
        <taxon>Klebsiella/Raoultella group</taxon>
        <taxon>Raoultella</taxon>
    </lineage>
</organism>
<dbReference type="AntiFam" id="ANF00211">
    <property type="entry name" value="Shadow ORF (opposite nasD)"/>
</dbReference>
<dbReference type="AlphaFoldDB" id="A0A485AS38"/>
<protein>
    <submittedName>
        <fullName evidence="1">Uncharacterized protein</fullName>
    </submittedName>
</protein>
<dbReference type="EMBL" id="CAADJE010000021">
    <property type="protein sequence ID" value="VFS63440.1"/>
    <property type="molecule type" value="Genomic_DNA"/>
</dbReference>
<reference evidence="1 2" key="1">
    <citation type="submission" date="2019-03" db="EMBL/GenBank/DDBJ databases">
        <authorList>
            <consortium name="Pathogen Informatics"/>
        </authorList>
    </citation>
    <scope>NUCLEOTIDE SEQUENCE [LARGE SCALE GENOMIC DNA]</scope>
    <source>
        <strain evidence="1 2">NCTC12998</strain>
    </source>
</reference>
<evidence type="ECO:0000313" key="1">
    <source>
        <dbReference type="EMBL" id="VFS63440.1"/>
    </source>
</evidence>
<gene>
    <name evidence="1" type="ORF">NCTC12998_02291</name>
</gene>
<sequence length="99" mass="10900">MTIPPRSPTVSPAAARQRILRTNTGGKDHHIGSQRFAIGEVQHQAIITARNTLSRLAGVDTDANIMDFLPQHCGTLAIQLDRHQIRRKLHHVGFQPPAA</sequence>
<evidence type="ECO:0000313" key="2">
    <source>
        <dbReference type="Proteomes" id="UP000345637"/>
    </source>
</evidence>
<name>A0A485AS38_RAOPL</name>